<gene>
    <name evidence="2" type="ORF">Pla110_14140</name>
</gene>
<organism evidence="2 3">
    <name type="scientific">Polystyrenella longa</name>
    <dbReference type="NCBI Taxonomy" id="2528007"/>
    <lineage>
        <taxon>Bacteria</taxon>
        <taxon>Pseudomonadati</taxon>
        <taxon>Planctomycetota</taxon>
        <taxon>Planctomycetia</taxon>
        <taxon>Planctomycetales</taxon>
        <taxon>Planctomycetaceae</taxon>
        <taxon>Polystyrenella</taxon>
    </lineage>
</organism>
<protein>
    <submittedName>
        <fullName evidence="2">Uncharacterized protein</fullName>
    </submittedName>
</protein>
<evidence type="ECO:0000313" key="3">
    <source>
        <dbReference type="Proteomes" id="UP000317178"/>
    </source>
</evidence>
<name>A0A518CKE7_9PLAN</name>
<keyword evidence="3" id="KW-1185">Reference proteome</keyword>
<evidence type="ECO:0000256" key="1">
    <source>
        <dbReference type="SAM" id="MobiDB-lite"/>
    </source>
</evidence>
<dbReference type="EMBL" id="CP036281">
    <property type="protein sequence ID" value="QDU79700.1"/>
    <property type="molecule type" value="Genomic_DNA"/>
</dbReference>
<proteinExistence type="predicted"/>
<dbReference type="AlphaFoldDB" id="A0A518CKE7"/>
<reference evidence="2 3" key="1">
    <citation type="submission" date="2019-02" db="EMBL/GenBank/DDBJ databases">
        <title>Deep-cultivation of Planctomycetes and their phenomic and genomic characterization uncovers novel biology.</title>
        <authorList>
            <person name="Wiegand S."/>
            <person name="Jogler M."/>
            <person name="Boedeker C."/>
            <person name="Pinto D."/>
            <person name="Vollmers J."/>
            <person name="Rivas-Marin E."/>
            <person name="Kohn T."/>
            <person name="Peeters S.H."/>
            <person name="Heuer A."/>
            <person name="Rast P."/>
            <person name="Oberbeckmann S."/>
            <person name="Bunk B."/>
            <person name="Jeske O."/>
            <person name="Meyerdierks A."/>
            <person name="Storesund J.E."/>
            <person name="Kallscheuer N."/>
            <person name="Luecker S."/>
            <person name="Lage O.M."/>
            <person name="Pohl T."/>
            <person name="Merkel B.J."/>
            <person name="Hornburger P."/>
            <person name="Mueller R.-W."/>
            <person name="Bruemmer F."/>
            <person name="Labrenz M."/>
            <person name="Spormann A.M."/>
            <person name="Op den Camp H."/>
            <person name="Overmann J."/>
            <person name="Amann R."/>
            <person name="Jetten M.S.M."/>
            <person name="Mascher T."/>
            <person name="Medema M.H."/>
            <person name="Devos D.P."/>
            <person name="Kaster A.-K."/>
            <person name="Ovreas L."/>
            <person name="Rohde M."/>
            <person name="Galperin M.Y."/>
            <person name="Jogler C."/>
        </authorList>
    </citation>
    <scope>NUCLEOTIDE SEQUENCE [LARGE SCALE GENOMIC DNA]</scope>
    <source>
        <strain evidence="2 3">Pla110</strain>
    </source>
</reference>
<sequence>MRVNRDQIESIHRILMRCCAICLVTLSVMGTGDLLLADAETIYTNSSLEDVRTQTLNWMISHSEHEEWKPAFEQLWSTASPEHLTETVLESGLLVNPEIEEWRKIPVGSIYNHMESYEALLEKLTAASTSEKPDEHFMLSQVSLYVASTLTRSMEYDEAWELFAILKPEQLIDPGSYFFYKSICAQQLLKREAALESLTELLDQTEKIPTRYSRVGELMKIELESLEEESIGEIAHKMGDSERRLELGRAGRRVQKVQKDILDSLDKMIEDLEKQQQQQQQAGAGQGQGGQQNQGSIQPLQDSIIKGSTAPGEVDPKKFKKQGSWGDLPPKAEARARSLIDRNYPAHYQQAIERYFRKLATRPAGE</sequence>
<dbReference type="OrthoDB" id="276786at2"/>
<feature type="region of interest" description="Disordered" evidence="1">
    <location>
        <begin position="273"/>
        <end position="330"/>
    </location>
</feature>
<dbReference type="Proteomes" id="UP000317178">
    <property type="component" value="Chromosome"/>
</dbReference>
<evidence type="ECO:0000313" key="2">
    <source>
        <dbReference type="EMBL" id="QDU79700.1"/>
    </source>
</evidence>
<dbReference type="KEGG" id="plon:Pla110_14140"/>
<dbReference type="RefSeq" id="WP_144994516.1">
    <property type="nucleotide sequence ID" value="NZ_CP036281.1"/>
</dbReference>
<accession>A0A518CKE7</accession>